<keyword evidence="7" id="KW-1185">Reference proteome</keyword>
<dbReference type="OrthoDB" id="10391330at2759"/>
<dbReference type="InParanoid" id="F4S8N4"/>
<dbReference type="KEGG" id="mlr:MELLADRAFT_94977"/>
<organism evidence="7">
    <name type="scientific">Melampsora larici-populina (strain 98AG31 / pathotype 3-4-7)</name>
    <name type="common">Poplar leaf rust fungus</name>
    <dbReference type="NCBI Taxonomy" id="747676"/>
    <lineage>
        <taxon>Eukaryota</taxon>
        <taxon>Fungi</taxon>
        <taxon>Dikarya</taxon>
        <taxon>Basidiomycota</taxon>
        <taxon>Pucciniomycotina</taxon>
        <taxon>Pucciniomycetes</taxon>
        <taxon>Pucciniales</taxon>
        <taxon>Melampsoraceae</taxon>
        <taxon>Melampsora</taxon>
    </lineage>
</organism>
<dbReference type="InterPro" id="IPR004166">
    <property type="entry name" value="a-kinase_dom"/>
</dbReference>
<dbReference type="Gene3D" id="3.20.200.10">
    <property type="entry name" value="MHCK/EF2 kinase"/>
    <property type="match status" value="1"/>
</dbReference>
<dbReference type="HOGENOM" id="CLU_347170_0_0_1"/>
<evidence type="ECO:0000313" key="7">
    <source>
        <dbReference type="Proteomes" id="UP000001072"/>
    </source>
</evidence>
<dbReference type="RefSeq" id="XP_007417764.1">
    <property type="nucleotide sequence ID" value="XM_007417702.1"/>
</dbReference>
<dbReference type="Proteomes" id="UP000001072">
    <property type="component" value="Unassembled WGS sequence"/>
</dbReference>
<evidence type="ECO:0000256" key="1">
    <source>
        <dbReference type="ARBA" id="ARBA00022527"/>
    </source>
</evidence>
<evidence type="ECO:0000256" key="2">
    <source>
        <dbReference type="ARBA" id="ARBA00022679"/>
    </source>
</evidence>
<feature type="region of interest" description="Disordered" evidence="4">
    <location>
        <begin position="383"/>
        <end position="419"/>
    </location>
</feature>
<dbReference type="VEuPathDB" id="FungiDB:MELLADRAFT_94977"/>
<dbReference type="PROSITE" id="PS51158">
    <property type="entry name" value="ALPHA_KINASE"/>
    <property type="match status" value="1"/>
</dbReference>
<feature type="region of interest" description="Disordered" evidence="4">
    <location>
        <begin position="108"/>
        <end position="141"/>
    </location>
</feature>
<evidence type="ECO:0000313" key="6">
    <source>
        <dbReference type="EMBL" id="EGF98995.1"/>
    </source>
</evidence>
<gene>
    <name evidence="6" type="ORF">MELLADRAFT_94977</name>
</gene>
<keyword evidence="2" id="KW-0808">Transferase</keyword>
<dbReference type="AlphaFoldDB" id="F4S8N4"/>
<name>F4S8N4_MELLP</name>
<dbReference type="Pfam" id="PF02816">
    <property type="entry name" value="Alpha_kinase"/>
    <property type="match status" value="1"/>
</dbReference>
<sequence>MVFGNPYIGAKYRRMPSHPTLPLPKHKGLVGLACPDCPISNAPSLMYLSDNEEKDTVNVKCPRTVHFYRTFKLNQLIHEIGCINAGAPYPISFDLSAYGPPVNIRGLPATPRISPTNSQPKTSQRVKRTGPGIDCARPNIGPTANKHKRAGHAGCALRFCKSCCLEYGTPGQCYVHRIIQTPPPVVAVPTASLDDLPVPKRARLLPAQCAQAIGRVGTILSADGQLLLAASRVDQAEAVRKASTPSIDPGKVISLHLVTQGADAPIISHFFQDWPVAILNDCQSLLRDAQAASGPDWDGQLCVWEEPMRKWREIPVHLPHKYTRTSKNLVLCVPKQRANLTDELQDVLEGLQLGKPIVPRVPTQSDTSEDVLQASPPVVLHSASNYDSARPTPQPSPQSQTSTSPEQNDSVPIPSTPDSLRLDDSLVHLNPALFGIGTIKVDGSPFPSPSTQSDTSGATLRDWPGEDTLVSEMLAWYRSAGGFTPRRKARISLWIEQYGSQFRLKDKTVYRYAAWVDLVDLDRMQAWVDHWPEEGEINKHNITVARTRRNFQQEYDIVCSLPHTAVREQGLGIAPVDSDSSASLCLFADDIHLACLTQDITYNTAPPRQNNPSNPNFTSYICCQMTRIDMYSSLKLASPAKCFTTSEDLGWKALPFDQPDDLFLTRNDPGTRSNWVFGLVERQQTTRRTPDVLKYKWGCNIIDIDVNQRTARFSYDGRYTYSAVWHTGAEDVTLDACALDRTKDNLQDHLRFAQMYYHADCLLQTFKRLLLPLREFSDAEYRVLRKLHITQNLVLFITQGSNNRRRWFNLREKVSAKPVCITAEGGFGPESRAANLLGRFFECFTHWTYNYHNCQALIHGFRGDGSIITDLAMDDNTREWFIQHPSTAGCQAFASRHECNHFCRSLGMTKPLPYYPVGSPPVNPDEQD</sequence>
<feature type="compositionally biased region" description="Polar residues" evidence="4">
    <location>
        <begin position="113"/>
        <end position="123"/>
    </location>
</feature>
<accession>F4S8N4</accession>
<proteinExistence type="predicted"/>
<protein>
    <recommendedName>
        <fullName evidence="5">Alpha-type protein kinase domain-containing protein</fullName>
    </recommendedName>
</protein>
<dbReference type="InterPro" id="IPR011009">
    <property type="entry name" value="Kinase-like_dom_sf"/>
</dbReference>
<keyword evidence="1" id="KW-0723">Serine/threonine-protein kinase</keyword>
<dbReference type="SUPFAM" id="SSF56112">
    <property type="entry name" value="Protein kinase-like (PK-like)"/>
    <property type="match status" value="1"/>
</dbReference>
<dbReference type="GO" id="GO:0005524">
    <property type="term" value="F:ATP binding"/>
    <property type="evidence" value="ECO:0007669"/>
    <property type="project" value="InterPro"/>
</dbReference>
<evidence type="ECO:0000256" key="4">
    <source>
        <dbReference type="SAM" id="MobiDB-lite"/>
    </source>
</evidence>
<dbReference type="GeneID" id="18937086"/>
<dbReference type="GO" id="GO:0004674">
    <property type="term" value="F:protein serine/threonine kinase activity"/>
    <property type="evidence" value="ECO:0007669"/>
    <property type="project" value="UniProtKB-KW"/>
</dbReference>
<keyword evidence="3" id="KW-0418">Kinase</keyword>
<dbReference type="EMBL" id="GL883166">
    <property type="protein sequence ID" value="EGF98995.1"/>
    <property type="molecule type" value="Genomic_DNA"/>
</dbReference>
<feature type="domain" description="Alpha-type protein kinase" evidence="5">
    <location>
        <begin position="689"/>
        <end position="911"/>
    </location>
</feature>
<evidence type="ECO:0000256" key="3">
    <source>
        <dbReference type="ARBA" id="ARBA00022777"/>
    </source>
</evidence>
<evidence type="ECO:0000259" key="5">
    <source>
        <dbReference type="PROSITE" id="PS51158"/>
    </source>
</evidence>
<reference evidence="7" key="1">
    <citation type="journal article" date="2011" name="Proc. Natl. Acad. Sci. U.S.A.">
        <title>Obligate biotrophy features unraveled by the genomic analysis of rust fungi.</title>
        <authorList>
            <person name="Duplessis S."/>
            <person name="Cuomo C.A."/>
            <person name="Lin Y.-C."/>
            <person name="Aerts A."/>
            <person name="Tisserant E."/>
            <person name="Veneault-Fourrey C."/>
            <person name="Joly D.L."/>
            <person name="Hacquard S."/>
            <person name="Amselem J."/>
            <person name="Cantarel B.L."/>
            <person name="Chiu R."/>
            <person name="Coutinho P.M."/>
            <person name="Feau N."/>
            <person name="Field M."/>
            <person name="Frey P."/>
            <person name="Gelhaye E."/>
            <person name="Goldberg J."/>
            <person name="Grabherr M.G."/>
            <person name="Kodira C.D."/>
            <person name="Kohler A."/>
            <person name="Kuees U."/>
            <person name="Lindquist E.A."/>
            <person name="Lucas S.M."/>
            <person name="Mago R."/>
            <person name="Mauceli E."/>
            <person name="Morin E."/>
            <person name="Murat C."/>
            <person name="Pangilinan J.L."/>
            <person name="Park R."/>
            <person name="Pearson M."/>
            <person name="Quesneville H."/>
            <person name="Rouhier N."/>
            <person name="Sakthikumar S."/>
            <person name="Salamov A.A."/>
            <person name="Schmutz J."/>
            <person name="Selles B."/>
            <person name="Shapiro H."/>
            <person name="Tanguay P."/>
            <person name="Tuskan G.A."/>
            <person name="Henrissat B."/>
            <person name="Van de Peer Y."/>
            <person name="Rouze P."/>
            <person name="Ellis J.G."/>
            <person name="Dodds P.N."/>
            <person name="Schein J.E."/>
            <person name="Zhong S."/>
            <person name="Hamelin R.C."/>
            <person name="Grigoriev I.V."/>
            <person name="Szabo L.J."/>
            <person name="Martin F."/>
        </authorList>
    </citation>
    <scope>NUCLEOTIDE SEQUENCE [LARGE SCALE GENOMIC DNA]</scope>
    <source>
        <strain evidence="7">98AG31 / pathotype 3-4-7</strain>
    </source>
</reference>